<evidence type="ECO:0000313" key="4">
    <source>
        <dbReference type="EMBL" id="AFN74132.1"/>
    </source>
</evidence>
<dbReference type="PANTHER" id="PTHR44943:SF8">
    <property type="entry name" value="TPR REPEAT-CONTAINING PROTEIN MJ0263"/>
    <property type="match status" value="1"/>
</dbReference>
<keyword evidence="1" id="KW-0677">Repeat</keyword>
<dbReference type="SUPFAM" id="SSF81901">
    <property type="entry name" value="HCP-like"/>
    <property type="match status" value="1"/>
</dbReference>
<proteinExistence type="predicted"/>
<keyword evidence="2 3" id="KW-0802">TPR repeat</keyword>
<dbReference type="AlphaFoldDB" id="I6YU99"/>
<dbReference type="STRING" id="1191523.MROS_0891"/>
<keyword evidence="5" id="KW-1185">Reference proteome</keyword>
<feature type="repeat" description="TPR" evidence="3">
    <location>
        <begin position="60"/>
        <end position="93"/>
    </location>
</feature>
<name>I6YU99_MELRP</name>
<dbReference type="OrthoDB" id="691989at2"/>
<dbReference type="HOGENOM" id="CLU_290660_0_0_10"/>
<evidence type="ECO:0000256" key="2">
    <source>
        <dbReference type="ARBA" id="ARBA00022803"/>
    </source>
</evidence>
<accession>I6YU99</accession>
<reference evidence="4 5" key="1">
    <citation type="journal article" date="2013" name="PLoS ONE">
        <title>Genomic analysis of Melioribacter roseus, facultatively anaerobic organotrophic bacterium representing a novel deep lineage within Bacteriodetes/Chlorobi group.</title>
        <authorList>
            <person name="Kadnikov V.V."/>
            <person name="Mardanov A.V."/>
            <person name="Podosokorskaya O.A."/>
            <person name="Gavrilov S.N."/>
            <person name="Kublanov I.V."/>
            <person name="Beletsky A.V."/>
            <person name="Bonch-Osmolovskaya E.A."/>
            <person name="Ravin N.V."/>
        </authorList>
    </citation>
    <scope>NUCLEOTIDE SEQUENCE [LARGE SCALE GENOMIC DNA]</scope>
    <source>
        <strain evidence="5">JCM 17771 / P3M-2</strain>
    </source>
</reference>
<evidence type="ECO:0000313" key="5">
    <source>
        <dbReference type="Proteomes" id="UP000009011"/>
    </source>
</evidence>
<evidence type="ECO:0008006" key="6">
    <source>
        <dbReference type="Google" id="ProtNLM"/>
    </source>
</evidence>
<dbReference type="EMBL" id="CP003557">
    <property type="protein sequence ID" value="AFN74132.1"/>
    <property type="molecule type" value="Genomic_DNA"/>
</dbReference>
<sequence length="964" mass="113493">MNRERLTILLIIFMIAQLMHAQNVDVEIYRKTALEHMENGRYGEAIDQLNKYISAVPQNPEGYNLRALCFEQRKQYENAVLDFRRAIALEKNNSRRNEYLKNLRRVQEVWYNILNKKIEGHLREIAINPDNPINYLEIGKCYRWMEIWNKAEEWYDEYLKRDDNASPDEIIRYTEILAKTGSIKKGETILKKYVERYPDDWRLWSRYGYFTMWLGKYRIAKDAFEKALAIKPFFKEARDGLDIVNRQAYVTQQNPRAFEKEYPIDRYYRLLKKSPSDVEMRFKLVDELLKAKRIEEAYQQLQIIGFAHSDDERFQSKWDYVVQFRDSLYRLNLDRAKSRLEKNPLDKEALKILSRYYEYLQYYDSAMAYLDKYFEEVPDEEDPELIFQYARMAAWNREFDRAIDITDKLLEKYPDNLDYQLFRAQVSIWIKRDLELAKQYLNNVLQKRPNSLDANIAMGSLMLIERKFDEAQKYADKARGIDPTNDEVIKLQSDIDWQKLREEEEKLYRILEKGRKEVLDGNCKDGLVFYEEYMSKAEPNLLILKEYGDVLFCAKEYQRALEAYNQVLDLGYNYDAALQRAKVYYAMGDSVNAVRAFKELVEDDSTDFEAQLYLGDSYLKLGEPDSARNIYNMLLETWDLDSSRVAMVELRKGWLPITGIAAILETFPYYVGIAPLSQYYSDNISFSLSTFGIRADLGINNYLSAGFLFGSTRLNSNSQILDPDIISTYDYIGARSYRTLKGLITIRISKRFNVGTGFGITNSAGTLRREEKEAFANFEIKDTVSVSFTYQNSDGALILYSPYLIDQQYYASLYRIGGYYIHKNGLKISGSFQYISVSDINEGNDLMIRLGKYVYNDLILGYEYYYTNYRFKSQYYYSPQNFESHSFWLDNELEKKKDLTVILGGKIGYIPFSKFIALEGHLEALYRPLENLTISGRMGMGSTSRDDASYRYFSTQLSVYWTAF</sequence>
<dbReference type="InterPro" id="IPR051685">
    <property type="entry name" value="Ycf3/AcsC/BcsC/TPR_MFPF"/>
</dbReference>
<protein>
    <recommendedName>
        <fullName evidence="6">Tetratricopeptide repeat protein</fullName>
    </recommendedName>
</protein>
<dbReference type="PANTHER" id="PTHR44943">
    <property type="entry name" value="CELLULOSE SYNTHASE OPERON PROTEIN C"/>
    <property type="match status" value="1"/>
</dbReference>
<dbReference type="InterPro" id="IPR019734">
    <property type="entry name" value="TPR_rpt"/>
</dbReference>
<dbReference type="Pfam" id="PF13432">
    <property type="entry name" value="TPR_16"/>
    <property type="match status" value="2"/>
</dbReference>
<dbReference type="SMART" id="SM00028">
    <property type="entry name" value="TPR"/>
    <property type="match status" value="8"/>
</dbReference>
<dbReference type="InterPro" id="IPR011990">
    <property type="entry name" value="TPR-like_helical_dom_sf"/>
</dbReference>
<dbReference type="PROSITE" id="PS50005">
    <property type="entry name" value="TPR"/>
    <property type="match status" value="3"/>
</dbReference>
<dbReference type="Proteomes" id="UP000009011">
    <property type="component" value="Chromosome"/>
</dbReference>
<gene>
    <name evidence="4" type="ordered locus">MROS_0891</name>
</gene>
<evidence type="ECO:0000256" key="3">
    <source>
        <dbReference type="PROSITE-ProRule" id="PRU00339"/>
    </source>
</evidence>
<feature type="repeat" description="TPR" evidence="3">
    <location>
        <begin position="201"/>
        <end position="234"/>
    </location>
</feature>
<dbReference type="eggNOG" id="COG0457">
    <property type="taxonomic scope" value="Bacteria"/>
</dbReference>
<organism evidence="4 5">
    <name type="scientific">Melioribacter roseus (strain DSM 23840 / JCM 17771 / VKM B-2668 / P3M-2)</name>
    <dbReference type="NCBI Taxonomy" id="1191523"/>
    <lineage>
        <taxon>Bacteria</taxon>
        <taxon>Pseudomonadati</taxon>
        <taxon>Ignavibacteriota</taxon>
        <taxon>Ignavibacteria</taxon>
        <taxon>Ignavibacteriales</taxon>
        <taxon>Melioribacteraceae</taxon>
        <taxon>Melioribacter</taxon>
    </lineage>
</organism>
<dbReference type="SUPFAM" id="SSF48452">
    <property type="entry name" value="TPR-like"/>
    <property type="match status" value="1"/>
</dbReference>
<dbReference type="Gene3D" id="1.25.40.10">
    <property type="entry name" value="Tetratricopeptide repeat domain"/>
    <property type="match status" value="3"/>
</dbReference>
<evidence type="ECO:0000256" key="1">
    <source>
        <dbReference type="ARBA" id="ARBA00022737"/>
    </source>
</evidence>
<dbReference type="KEGG" id="mro:MROS_0891"/>
<feature type="repeat" description="TPR" evidence="3">
    <location>
        <begin position="26"/>
        <end position="59"/>
    </location>
</feature>